<sequence>MKGAMTMQDAPPRDVKPLMVVLLLFALVIFAPLLLGLLHDGTSDVELKENAKERAEEILPELMKKMQACAATNGSAQQGQAPMSQCMADASALPRALDVEGDVFMGDVTARADGATEIEFAVTGYDSTDGGFLGKSGVGYGMSICVKLTARPGSSKVIAHNIDCPFEGGSPDLIVRISEPHEIS</sequence>
<gene>
    <name evidence="1" type="ORF">CLV92_12026</name>
</gene>
<organism evidence="1 2">
    <name type="scientific">Kineococcus xinjiangensis</name>
    <dbReference type="NCBI Taxonomy" id="512762"/>
    <lineage>
        <taxon>Bacteria</taxon>
        <taxon>Bacillati</taxon>
        <taxon>Actinomycetota</taxon>
        <taxon>Actinomycetes</taxon>
        <taxon>Kineosporiales</taxon>
        <taxon>Kineosporiaceae</taxon>
        <taxon>Kineococcus</taxon>
    </lineage>
</organism>
<name>A0A2S6ICI9_9ACTN</name>
<dbReference type="Proteomes" id="UP000239485">
    <property type="component" value="Unassembled WGS sequence"/>
</dbReference>
<evidence type="ECO:0000313" key="1">
    <source>
        <dbReference type="EMBL" id="PPK91907.1"/>
    </source>
</evidence>
<keyword evidence="2" id="KW-1185">Reference proteome</keyword>
<dbReference type="AlphaFoldDB" id="A0A2S6ICI9"/>
<comment type="caution">
    <text evidence="1">The sequence shown here is derived from an EMBL/GenBank/DDBJ whole genome shotgun (WGS) entry which is preliminary data.</text>
</comment>
<accession>A0A2S6ICI9</accession>
<proteinExistence type="predicted"/>
<dbReference type="EMBL" id="PTJD01000020">
    <property type="protein sequence ID" value="PPK91907.1"/>
    <property type="molecule type" value="Genomic_DNA"/>
</dbReference>
<evidence type="ECO:0000313" key="2">
    <source>
        <dbReference type="Proteomes" id="UP000239485"/>
    </source>
</evidence>
<reference evidence="1 2" key="1">
    <citation type="submission" date="2018-02" db="EMBL/GenBank/DDBJ databases">
        <title>Genomic Encyclopedia of Archaeal and Bacterial Type Strains, Phase II (KMG-II): from individual species to whole genera.</title>
        <authorList>
            <person name="Goeker M."/>
        </authorList>
    </citation>
    <scope>NUCLEOTIDE SEQUENCE [LARGE SCALE GENOMIC DNA]</scope>
    <source>
        <strain evidence="1 2">DSM 22857</strain>
    </source>
</reference>
<protein>
    <submittedName>
        <fullName evidence="1">Uncharacterized protein</fullName>
    </submittedName>
</protein>